<dbReference type="Proteomes" id="UP000018458">
    <property type="component" value="Unassembled WGS sequence"/>
</dbReference>
<protein>
    <submittedName>
        <fullName evidence="1">Uncharacterized protein</fullName>
    </submittedName>
</protein>
<dbReference type="EMBL" id="AEVO01000036">
    <property type="protein sequence ID" value="EFY07435.1"/>
    <property type="molecule type" value="Genomic_DNA"/>
</dbReference>
<sequence>MAANRKRKSISAFGIEFTSISELTELLGYKSKFSYNFILNQYGSIEGLVRARLGYDSDVTDAKVKEKLLSLKERKTNPLSEDALNQQHSRASRLAVQLIKAGVNKIISERDAMETLALLNGLKLTDDIAKNILSAIKTYSETLDSHALVETLDKIKD</sequence>
<comment type="caution">
    <text evidence="1">The sequence shown here is derived from an EMBL/GenBank/DDBJ whole genome shotgun (WGS) entry which is preliminary data.</text>
</comment>
<name>E8LJA5_SUCHY</name>
<accession>E8LJA5</accession>
<organism evidence="1 2">
    <name type="scientific">Succinatimonas hippei (strain DSM 22608 / JCM 16073 / KCTC 15190 / YIT 12066)</name>
    <dbReference type="NCBI Taxonomy" id="762983"/>
    <lineage>
        <taxon>Bacteria</taxon>
        <taxon>Pseudomonadati</taxon>
        <taxon>Pseudomonadota</taxon>
        <taxon>Gammaproteobacteria</taxon>
        <taxon>Aeromonadales</taxon>
        <taxon>Succinivibrionaceae</taxon>
        <taxon>Succinatimonas</taxon>
    </lineage>
</organism>
<reference evidence="1 2" key="1">
    <citation type="submission" date="2011-01" db="EMBL/GenBank/DDBJ databases">
        <authorList>
            <person name="Weinstock G."/>
            <person name="Sodergren E."/>
            <person name="Clifton S."/>
            <person name="Fulton L."/>
            <person name="Fulton B."/>
            <person name="Courtney L."/>
            <person name="Fronick C."/>
            <person name="Harrison M."/>
            <person name="Strong C."/>
            <person name="Farmer C."/>
            <person name="Delahaunty K."/>
            <person name="Markovic C."/>
            <person name="Hall O."/>
            <person name="Minx P."/>
            <person name="Tomlinson C."/>
            <person name="Mitreva M."/>
            <person name="Hou S."/>
            <person name="Chen J."/>
            <person name="Wollam A."/>
            <person name="Pepin K.H."/>
            <person name="Johnson M."/>
            <person name="Bhonagiri V."/>
            <person name="Zhang X."/>
            <person name="Suruliraj S."/>
            <person name="Warren W."/>
            <person name="Chinwalla A."/>
            <person name="Mardis E.R."/>
            <person name="Wilson R.K."/>
        </authorList>
    </citation>
    <scope>NUCLEOTIDE SEQUENCE [LARGE SCALE GENOMIC DNA]</scope>
    <source>
        <strain evidence="2">DSM 22608 / JCM 16073 / KCTC 15190 / YIT 12066</strain>
    </source>
</reference>
<evidence type="ECO:0000313" key="2">
    <source>
        <dbReference type="Proteomes" id="UP000018458"/>
    </source>
</evidence>
<dbReference type="RefSeq" id="WP_009143015.1">
    <property type="nucleotide sequence ID" value="NZ_GL830973.1"/>
</dbReference>
<gene>
    <name evidence="1" type="ORF">HMPREF9444_00804</name>
</gene>
<dbReference type="AlphaFoldDB" id="E8LJA5"/>
<evidence type="ECO:0000313" key="1">
    <source>
        <dbReference type="EMBL" id="EFY07435.1"/>
    </source>
</evidence>
<keyword evidence="2" id="KW-1185">Reference proteome</keyword>
<dbReference type="HOGENOM" id="CLU_1676932_0_0_6"/>
<proteinExistence type="predicted"/>